<proteinExistence type="predicted"/>
<evidence type="ECO:0000313" key="4">
    <source>
        <dbReference type="Proteomes" id="UP001443914"/>
    </source>
</evidence>
<keyword evidence="2" id="KW-0812">Transmembrane</keyword>
<dbReference type="EMBL" id="JBDFQZ010000010">
    <property type="protein sequence ID" value="KAK9681623.1"/>
    <property type="molecule type" value="Genomic_DNA"/>
</dbReference>
<evidence type="ECO:0000256" key="2">
    <source>
        <dbReference type="SAM" id="Phobius"/>
    </source>
</evidence>
<feature type="compositionally biased region" description="Polar residues" evidence="1">
    <location>
        <begin position="80"/>
        <end position="113"/>
    </location>
</feature>
<feature type="compositionally biased region" description="Basic and acidic residues" evidence="1">
    <location>
        <begin position="68"/>
        <end position="77"/>
    </location>
</feature>
<keyword evidence="4" id="KW-1185">Reference proteome</keyword>
<protein>
    <submittedName>
        <fullName evidence="3">Uncharacterized protein</fullName>
    </submittedName>
</protein>
<evidence type="ECO:0000313" key="3">
    <source>
        <dbReference type="EMBL" id="KAK9681623.1"/>
    </source>
</evidence>
<keyword evidence="2" id="KW-0472">Membrane</keyword>
<dbReference type="Proteomes" id="UP001443914">
    <property type="component" value="Unassembled WGS sequence"/>
</dbReference>
<organism evidence="3 4">
    <name type="scientific">Saponaria officinalis</name>
    <name type="common">Common soapwort</name>
    <name type="synonym">Lychnis saponaria</name>
    <dbReference type="NCBI Taxonomy" id="3572"/>
    <lineage>
        <taxon>Eukaryota</taxon>
        <taxon>Viridiplantae</taxon>
        <taxon>Streptophyta</taxon>
        <taxon>Embryophyta</taxon>
        <taxon>Tracheophyta</taxon>
        <taxon>Spermatophyta</taxon>
        <taxon>Magnoliopsida</taxon>
        <taxon>eudicotyledons</taxon>
        <taxon>Gunneridae</taxon>
        <taxon>Pentapetalae</taxon>
        <taxon>Caryophyllales</taxon>
        <taxon>Caryophyllaceae</taxon>
        <taxon>Caryophylleae</taxon>
        <taxon>Saponaria</taxon>
    </lineage>
</organism>
<gene>
    <name evidence="3" type="ORF">RND81_10G015900</name>
</gene>
<feature type="region of interest" description="Disordered" evidence="1">
    <location>
        <begin position="56"/>
        <end position="116"/>
    </location>
</feature>
<feature type="transmembrane region" description="Helical" evidence="2">
    <location>
        <begin position="156"/>
        <end position="176"/>
    </location>
</feature>
<dbReference type="PANTHER" id="PTHR34064">
    <property type="entry name" value="OS04G0672300 PROTEIN"/>
    <property type="match status" value="1"/>
</dbReference>
<sequence length="192" mass="21887">MVDENNKMKELKHENGEVEKHDCFVVDLESFSSSVHYNESTSLFDTTCSNSTIKLQRSLSRKAPQCGMERKINDRDAFAPSSSSKDTQAKSTQEKPVSPSTLPMVTQDNSVNNHHSHHQITIKTANVHTVPDKQWGQRSSFKRSRPSWLYDRPRRILLIFATLSSIGTILLILFTLSMSKRNEKDGVVLDWH</sequence>
<dbReference type="AlphaFoldDB" id="A0AAW1HZE1"/>
<comment type="caution">
    <text evidence="3">The sequence shown here is derived from an EMBL/GenBank/DDBJ whole genome shotgun (WGS) entry which is preliminary data.</text>
</comment>
<dbReference type="PANTHER" id="PTHR34064:SF4">
    <property type="entry name" value="PROTEIN, PUTATIVE-RELATED"/>
    <property type="match status" value="1"/>
</dbReference>
<accession>A0AAW1HZE1</accession>
<name>A0AAW1HZE1_SAPOF</name>
<keyword evidence="2" id="KW-1133">Transmembrane helix</keyword>
<reference evidence="3" key="1">
    <citation type="submission" date="2024-03" db="EMBL/GenBank/DDBJ databases">
        <title>WGS assembly of Saponaria officinalis var. Norfolk2.</title>
        <authorList>
            <person name="Jenkins J."/>
            <person name="Shu S."/>
            <person name="Grimwood J."/>
            <person name="Barry K."/>
            <person name="Goodstein D."/>
            <person name="Schmutz J."/>
            <person name="Leebens-Mack J."/>
            <person name="Osbourn A."/>
        </authorList>
    </citation>
    <scope>NUCLEOTIDE SEQUENCE [LARGE SCALE GENOMIC DNA]</scope>
    <source>
        <strain evidence="3">JIC</strain>
    </source>
</reference>
<evidence type="ECO:0000256" key="1">
    <source>
        <dbReference type="SAM" id="MobiDB-lite"/>
    </source>
</evidence>